<evidence type="ECO:0000313" key="2">
    <source>
        <dbReference type="Proteomes" id="UP000663722"/>
    </source>
</evidence>
<accession>A0A975GKI5</accession>
<keyword evidence="2" id="KW-1185">Reference proteome</keyword>
<dbReference type="AlphaFoldDB" id="A0A975GKI5"/>
<evidence type="ECO:0000313" key="1">
    <source>
        <dbReference type="EMBL" id="QTA84555.1"/>
    </source>
</evidence>
<proteinExistence type="predicted"/>
<dbReference type="KEGG" id="dmm:dnm_005520"/>
<dbReference type="EMBL" id="CP061800">
    <property type="protein sequence ID" value="QTA84555.1"/>
    <property type="molecule type" value="Genomic_DNA"/>
</dbReference>
<name>A0A975GKI5_9BACT</name>
<gene>
    <name evidence="1" type="ORF">dnm_005520</name>
</gene>
<sequence length="39" mass="3922">MQALRGGGIFAAAGLQAPPLIMNATKMSPPRGFTAYASG</sequence>
<organism evidence="1 2">
    <name type="scientific">Desulfonema magnum</name>
    <dbReference type="NCBI Taxonomy" id="45655"/>
    <lineage>
        <taxon>Bacteria</taxon>
        <taxon>Pseudomonadati</taxon>
        <taxon>Thermodesulfobacteriota</taxon>
        <taxon>Desulfobacteria</taxon>
        <taxon>Desulfobacterales</taxon>
        <taxon>Desulfococcaceae</taxon>
        <taxon>Desulfonema</taxon>
    </lineage>
</organism>
<dbReference type="Proteomes" id="UP000663722">
    <property type="component" value="Chromosome"/>
</dbReference>
<reference evidence="1" key="1">
    <citation type="journal article" date="2021" name="Microb. Physiol.">
        <title>Proteogenomic Insights into the Physiology of Marine, Sulfate-Reducing, Filamentous Desulfonema limicola and Desulfonema magnum.</title>
        <authorList>
            <person name="Schnaars V."/>
            <person name="Wohlbrand L."/>
            <person name="Scheve S."/>
            <person name="Hinrichs C."/>
            <person name="Reinhardt R."/>
            <person name="Rabus R."/>
        </authorList>
    </citation>
    <scope>NUCLEOTIDE SEQUENCE</scope>
    <source>
        <strain evidence="1">4be13</strain>
    </source>
</reference>
<protein>
    <submittedName>
        <fullName evidence="1">Uncharacterized protein</fullName>
    </submittedName>
</protein>